<name>A0A2S7Y0H3_BEABA</name>
<accession>A0A2S7Y0H3</accession>
<proteinExistence type="predicted"/>
<dbReference type="AlphaFoldDB" id="A0A2S7Y0H3"/>
<evidence type="ECO:0000313" key="3">
    <source>
        <dbReference type="Proteomes" id="UP000237441"/>
    </source>
</evidence>
<evidence type="ECO:0000313" key="2">
    <source>
        <dbReference type="EMBL" id="PQK09665.1"/>
    </source>
</evidence>
<protein>
    <submittedName>
        <fullName evidence="2">Uncharacterized protein</fullName>
    </submittedName>
</protein>
<dbReference type="EMBL" id="JRHA01000001">
    <property type="protein sequence ID" value="PQK09665.1"/>
    <property type="molecule type" value="Genomic_DNA"/>
</dbReference>
<keyword evidence="1" id="KW-0732">Signal</keyword>
<feature type="chain" id="PRO_5015734154" evidence="1">
    <location>
        <begin position="20"/>
        <end position="98"/>
    </location>
</feature>
<organism evidence="2 3">
    <name type="scientific">Beauveria bassiana</name>
    <name type="common">White muscardine disease fungus</name>
    <name type="synonym">Tritirachium shiotae</name>
    <dbReference type="NCBI Taxonomy" id="176275"/>
    <lineage>
        <taxon>Eukaryota</taxon>
        <taxon>Fungi</taxon>
        <taxon>Dikarya</taxon>
        <taxon>Ascomycota</taxon>
        <taxon>Pezizomycotina</taxon>
        <taxon>Sordariomycetes</taxon>
        <taxon>Hypocreomycetidae</taxon>
        <taxon>Hypocreales</taxon>
        <taxon>Cordycipitaceae</taxon>
        <taxon>Beauveria</taxon>
    </lineage>
</organism>
<feature type="signal peptide" evidence="1">
    <location>
        <begin position="1"/>
        <end position="19"/>
    </location>
</feature>
<dbReference type="Proteomes" id="UP000237441">
    <property type="component" value="Unassembled WGS sequence"/>
</dbReference>
<gene>
    <name evidence="2" type="ORF">BB8028_0001g17330</name>
</gene>
<evidence type="ECO:0000256" key="1">
    <source>
        <dbReference type="SAM" id="SignalP"/>
    </source>
</evidence>
<reference evidence="2 3" key="1">
    <citation type="submission" date="2016-07" db="EMBL/GenBank/DDBJ databases">
        <title>Comparative genomics of the entomopathogenic fungus Beauveria bassiana.</title>
        <authorList>
            <person name="Valero Jimenez C.A."/>
            <person name="Zwaan B.J."/>
            <person name="Van Kan J.A."/>
            <person name="Takken W."/>
            <person name="Debets A.J."/>
            <person name="Schoustra S.E."/>
            <person name="Koenraadt C.J."/>
        </authorList>
    </citation>
    <scope>NUCLEOTIDE SEQUENCE [LARGE SCALE GENOMIC DNA]</scope>
    <source>
        <strain evidence="2 3">ARSEF 8028</strain>
    </source>
</reference>
<comment type="caution">
    <text evidence="2">The sequence shown here is derived from an EMBL/GenBank/DDBJ whole genome shotgun (WGS) entry which is preliminary data.</text>
</comment>
<sequence>MKLMTTIVMLGLAVANVVASPVIRGTSDVETSNAETEILEVNDKMAASKGPCPRGSQLQCQLFLQSLCSGQCIGRPRTQLPCLSKCLSSASVYCQKNC</sequence>